<keyword evidence="9" id="KW-1208">Phospholipid metabolism</keyword>
<organism evidence="11 12">
    <name type="scientific">Usitatibacter rugosus</name>
    <dbReference type="NCBI Taxonomy" id="2732067"/>
    <lineage>
        <taxon>Bacteria</taxon>
        <taxon>Pseudomonadati</taxon>
        <taxon>Pseudomonadota</taxon>
        <taxon>Betaproteobacteria</taxon>
        <taxon>Nitrosomonadales</taxon>
        <taxon>Usitatibacteraceae</taxon>
        <taxon>Usitatibacter</taxon>
    </lineage>
</organism>
<evidence type="ECO:0000256" key="1">
    <source>
        <dbReference type="ARBA" id="ARBA00022475"/>
    </source>
</evidence>
<dbReference type="InterPro" id="IPR033175">
    <property type="entry name" value="PSD-A"/>
</dbReference>
<keyword evidence="10" id="KW-0670">Pyruvate</keyword>
<evidence type="ECO:0000313" key="11">
    <source>
        <dbReference type="EMBL" id="QJR09543.1"/>
    </source>
</evidence>
<dbReference type="PANTHER" id="PTHR35809:SF1">
    <property type="entry name" value="ARCHAETIDYLSERINE DECARBOXYLASE PROENZYME-RELATED"/>
    <property type="match status" value="1"/>
</dbReference>
<evidence type="ECO:0000256" key="4">
    <source>
        <dbReference type="ARBA" id="ARBA00023098"/>
    </source>
</evidence>
<keyword evidence="8 11" id="KW-0456">Lyase</keyword>
<evidence type="ECO:0000256" key="6">
    <source>
        <dbReference type="ARBA" id="ARBA00023145"/>
    </source>
</evidence>
<sequence>MRRELATRGLIATALVLLALAGAYTFWRYFWFFRDPPRTPPAEAGILSPADGTVVYVKVVEPGAEVVSIKQGVAATLKDITREDMAQRKIVIGIFMSPFDVHYNRAPLAATVSSIRKYPASAEGNVSMTAMHWRSILGMEPRYTGSMHIVQNERTVTRLEGEYRGEATPIYVVQIGALTVSGIDSYFAPGQSVGRGETFGMIRVGSQVDLVVPWREGLAVQVKPGDRVTSGETLLIR</sequence>
<keyword evidence="6" id="KW-0865">Zymogen</keyword>
<keyword evidence="12" id="KW-1185">Reference proteome</keyword>
<dbReference type="KEGG" id="uru:DSM104443_00592"/>
<dbReference type="GO" id="GO:0008654">
    <property type="term" value="P:phospholipid biosynthetic process"/>
    <property type="evidence" value="ECO:0007669"/>
    <property type="project" value="UniProtKB-KW"/>
</dbReference>
<dbReference type="InterPro" id="IPR003817">
    <property type="entry name" value="PS_Dcarbxylase"/>
</dbReference>
<dbReference type="AlphaFoldDB" id="A0A6M4GTC0"/>
<keyword evidence="5" id="KW-0472">Membrane</keyword>
<evidence type="ECO:0000256" key="3">
    <source>
        <dbReference type="ARBA" id="ARBA00022793"/>
    </source>
</evidence>
<accession>A0A6M4GTC0</accession>
<evidence type="ECO:0000256" key="2">
    <source>
        <dbReference type="ARBA" id="ARBA00022516"/>
    </source>
</evidence>
<keyword evidence="1" id="KW-1003">Cell membrane</keyword>
<dbReference type="Pfam" id="PF02666">
    <property type="entry name" value="PS_Dcarbxylase"/>
    <property type="match status" value="1"/>
</dbReference>
<protein>
    <submittedName>
        <fullName evidence="11">Phosphatidylserine decarboxylase proenzyme</fullName>
        <ecNumber evidence="11">4.1.1.65</ecNumber>
    </submittedName>
</protein>
<evidence type="ECO:0000256" key="7">
    <source>
        <dbReference type="ARBA" id="ARBA00023209"/>
    </source>
</evidence>
<dbReference type="EC" id="4.1.1.65" evidence="11"/>
<evidence type="ECO:0000256" key="10">
    <source>
        <dbReference type="ARBA" id="ARBA00023317"/>
    </source>
</evidence>
<dbReference type="EMBL" id="CP053069">
    <property type="protein sequence ID" value="QJR09543.1"/>
    <property type="molecule type" value="Genomic_DNA"/>
</dbReference>
<evidence type="ECO:0000313" key="12">
    <source>
        <dbReference type="Proteomes" id="UP000501534"/>
    </source>
</evidence>
<dbReference type="Proteomes" id="UP000501534">
    <property type="component" value="Chromosome"/>
</dbReference>
<keyword evidence="3" id="KW-0210">Decarboxylase</keyword>
<evidence type="ECO:0000256" key="9">
    <source>
        <dbReference type="ARBA" id="ARBA00023264"/>
    </source>
</evidence>
<dbReference type="PANTHER" id="PTHR35809">
    <property type="entry name" value="ARCHAETIDYLSERINE DECARBOXYLASE PROENZYME-RELATED"/>
    <property type="match status" value="1"/>
</dbReference>
<proteinExistence type="predicted"/>
<dbReference type="GO" id="GO:0004609">
    <property type="term" value="F:phosphatidylserine decarboxylase activity"/>
    <property type="evidence" value="ECO:0007669"/>
    <property type="project" value="UniProtKB-EC"/>
</dbReference>
<evidence type="ECO:0000256" key="5">
    <source>
        <dbReference type="ARBA" id="ARBA00023136"/>
    </source>
</evidence>
<reference evidence="11 12" key="1">
    <citation type="submission" date="2020-04" db="EMBL/GenBank/DDBJ databases">
        <title>Usitatibacter rugosus gen. nov., sp. nov. and Usitatibacter palustris sp. nov., novel members of Usitatibacteraceae fam. nov. within the order Nitrosomonadales isolated from soil.</title>
        <authorList>
            <person name="Huber K.J."/>
            <person name="Neumann-Schaal M."/>
            <person name="Geppert A."/>
            <person name="Luckner M."/>
            <person name="Wanner G."/>
            <person name="Overmann J."/>
        </authorList>
    </citation>
    <scope>NUCLEOTIDE SEQUENCE [LARGE SCALE GENOMIC DNA]</scope>
    <source>
        <strain evidence="11 12">0125_3</strain>
    </source>
</reference>
<keyword evidence="7" id="KW-0594">Phospholipid biosynthesis</keyword>
<keyword evidence="2" id="KW-0444">Lipid biosynthesis</keyword>
<keyword evidence="4" id="KW-0443">Lipid metabolism</keyword>
<gene>
    <name evidence="11" type="primary">psd_1</name>
    <name evidence="11" type="ORF">DSM104443_00592</name>
</gene>
<evidence type="ECO:0000256" key="8">
    <source>
        <dbReference type="ARBA" id="ARBA00023239"/>
    </source>
</evidence>
<dbReference type="RefSeq" id="WP_171089335.1">
    <property type="nucleotide sequence ID" value="NZ_CP053069.1"/>
</dbReference>
<name>A0A6M4GTC0_9PROT</name>